<dbReference type="AlphaFoldDB" id="A0A7W5BP17"/>
<gene>
    <name evidence="1" type="ORF">FHS26_004277</name>
</gene>
<sequence length="46" mass="4998">MKPCPTLPQPAACASIILNWGEFAQARLTSHCIFVSYECLAATTEI</sequence>
<keyword evidence="2" id="KW-1185">Reference proteome</keyword>
<evidence type="ECO:0000313" key="1">
    <source>
        <dbReference type="EMBL" id="MBB3136522.1"/>
    </source>
</evidence>
<proteinExistence type="predicted"/>
<dbReference type="EMBL" id="JACHXH010000015">
    <property type="protein sequence ID" value="MBB3136522.1"/>
    <property type="molecule type" value="Genomic_DNA"/>
</dbReference>
<name>A0A7W5BP17_9HYPH</name>
<comment type="caution">
    <text evidence="1">The sequence shown here is derived from an EMBL/GenBank/DDBJ whole genome shotgun (WGS) entry which is preliminary data.</text>
</comment>
<accession>A0A7W5BP17</accession>
<dbReference type="Proteomes" id="UP000518315">
    <property type="component" value="Unassembled WGS sequence"/>
</dbReference>
<evidence type="ECO:0000313" key="2">
    <source>
        <dbReference type="Proteomes" id="UP000518315"/>
    </source>
</evidence>
<protein>
    <submittedName>
        <fullName evidence="1">Uncharacterized protein</fullName>
    </submittedName>
</protein>
<organism evidence="1 2">
    <name type="scientific">Rhizobium pisi</name>
    <dbReference type="NCBI Taxonomy" id="574561"/>
    <lineage>
        <taxon>Bacteria</taxon>
        <taxon>Pseudomonadati</taxon>
        <taxon>Pseudomonadota</taxon>
        <taxon>Alphaproteobacteria</taxon>
        <taxon>Hyphomicrobiales</taxon>
        <taxon>Rhizobiaceae</taxon>
        <taxon>Rhizobium/Agrobacterium group</taxon>
        <taxon>Rhizobium</taxon>
    </lineage>
</organism>
<reference evidence="1 2" key="1">
    <citation type="submission" date="2020-08" db="EMBL/GenBank/DDBJ databases">
        <title>Genomic Encyclopedia of Type Strains, Phase III (KMG-III): the genomes of soil and plant-associated and newly described type strains.</title>
        <authorList>
            <person name="Whitman W."/>
        </authorList>
    </citation>
    <scope>NUCLEOTIDE SEQUENCE [LARGE SCALE GENOMIC DNA]</scope>
    <source>
        <strain evidence="1 2">CECT 4113</strain>
    </source>
</reference>